<evidence type="ECO:0000256" key="5">
    <source>
        <dbReference type="ARBA" id="ARBA00023242"/>
    </source>
</evidence>
<dbReference type="Gene3D" id="1.10.10.60">
    <property type="entry name" value="Homeodomain-like"/>
    <property type="match status" value="2"/>
</dbReference>
<organism evidence="8 9">
    <name type="scientific">Heracleum sosnowskyi</name>
    <dbReference type="NCBI Taxonomy" id="360622"/>
    <lineage>
        <taxon>Eukaryota</taxon>
        <taxon>Viridiplantae</taxon>
        <taxon>Streptophyta</taxon>
        <taxon>Embryophyta</taxon>
        <taxon>Tracheophyta</taxon>
        <taxon>Spermatophyta</taxon>
        <taxon>Magnoliopsida</taxon>
        <taxon>eudicotyledons</taxon>
        <taxon>Gunneridae</taxon>
        <taxon>Pentapetalae</taxon>
        <taxon>asterids</taxon>
        <taxon>campanulids</taxon>
        <taxon>Apiales</taxon>
        <taxon>Apiaceae</taxon>
        <taxon>Apioideae</taxon>
        <taxon>apioid superclade</taxon>
        <taxon>Tordylieae</taxon>
        <taxon>Tordyliinae</taxon>
        <taxon>Heracleum</taxon>
    </lineage>
</organism>
<evidence type="ECO:0000256" key="3">
    <source>
        <dbReference type="ARBA" id="ARBA00023125"/>
    </source>
</evidence>
<dbReference type="PANTHER" id="PTHR21654:SF61">
    <property type="entry name" value="TRIHELIX TRANSCRIPTION FACTOR GTL2"/>
    <property type="match status" value="1"/>
</dbReference>
<dbReference type="PROSITE" id="PS50090">
    <property type="entry name" value="MYB_LIKE"/>
    <property type="match status" value="1"/>
</dbReference>
<dbReference type="InterPro" id="IPR001005">
    <property type="entry name" value="SANT/Myb"/>
</dbReference>
<keyword evidence="4" id="KW-0804">Transcription</keyword>
<dbReference type="PANTHER" id="PTHR21654">
    <property type="entry name" value="FI21293P1"/>
    <property type="match status" value="1"/>
</dbReference>
<feature type="region of interest" description="Disordered" evidence="6">
    <location>
        <begin position="503"/>
        <end position="526"/>
    </location>
</feature>
<name>A0AAD8JD86_9APIA</name>
<feature type="compositionally biased region" description="Basic and acidic residues" evidence="6">
    <location>
        <begin position="398"/>
        <end position="407"/>
    </location>
</feature>
<keyword evidence="2" id="KW-0805">Transcription regulation</keyword>
<gene>
    <name evidence="8" type="ORF">POM88_000553</name>
</gene>
<evidence type="ECO:0000313" key="8">
    <source>
        <dbReference type="EMBL" id="KAK1400948.1"/>
    </source>
</evidence>
<sequence length="526" mass="60678">MFGVPQEQFHQLIASSRTLSSLPNNPLPFSTSSPHPFPINFDAYPSSSPPSQSHNHLLHQLHQPPLLLPNKEDDNDAHNKVQETSTIHLQGVEHLMDPWSNDEVLSLLRIRSSMDNWFPDFTWEHVSRNRKMAEFGFKRSAEKCKEKFEAETRDFNRLCFNKPRFDSELEELYHGDKTQKKNEEEDKDEEGELLARNVAINNLPEQRTVEELKKSTASSSSSKQNHEMKKRKREKRFEKFKEFCVEIVNKMMVQQEEMHNKLLEDFLSRDDENIAREEAWKKQEMENFIKEAEIRTREQAIAGDRQATITEIMNKFTSQEAFDKIVVSYEELLKVSNTLSSLTSSYQNIVPQNNSSSTETLSHSNPSNSTSNLPQNLNNYKTPSLSAPSFPLVKPHKPSNERDDIGKRWPKDEVLALINMRCKLYTNNSNNNEEAGAASGGKGSLWERISQGMMELGYKRSAKRCKEKWENINKYFRKTKDVNKKRSVDSRTCPYFQQLSSLYDQGTPVAPDTDGLTSENRSPTSS</sequence>
<feature type="region of interest" description="Disordered" evidence="6">
    <location>
        <begin position="350"/>
        <end position="407"/>
    </location>
</feature>
<dbReference type="GO" id="GO:0005634">
    <property type="term" value="C:nucleus"/>
    <property type="evidence" value="ECO:0007669"/>
    <property type="project" value="UniProtKB-SubCell"/>
</dbReference>
<evidence type="ECO:0000256" key="6">
    <source>
        <dbReference type="SAM" id="MobiDB-lite"/>
    </source>
</evidence>
<feature type="region of interest" description="Disordered" evidence="6">
    <location>
        <begin position="205"/>
        <end position="233"/>
    </location>
</feature>
<dbReference type="Proteomes" id="UP001237642">
    <property type="component" value="Unassembled WGS sequence"/>
</dbReference>
<dbReference type="Pfam" id="PF13837">
    <property type="entry name" value="Myb_DNA-bind_4"/>
    <property type="match status" value="2"/>
</dbReference>
<evidence type="ECO:0000256" key="2">
    <source>
        <dbReference type="ARBA" id="ARBA00023015"/>
    </source>
</evidence>
<evidence type="ECO:0000313" key="9">
    <source>
        <dbReference type="Proteomes" id="UP001237642"/>
    </source>
</evidence>
<keyword evidence="3" id="KW-0238">DNA-binding</keyword>
<feature type="compositionally biased region" description="Basic and acidic residues" evidence="6">
    <location>
        <begin position="171"/>
        <end position="184"/>
    </location>
</feature>
<reference evidence="8" key="1">
    <citation type="submission" date="2023-02" db="EMBL/GenBank/DDBJ databases">
        <title>Genome of toxic invasive species Heracleum sosnowskyi carries increased number of genes despite the absence of recent whole-genome duplications.</title>
        <authorList>
            <person name="Schelkunov M."/>
            <person name="Shtratnikova V."/>
            <person name="Makarenko M."/>
            <person name="Klepikova A."/>
            <person name="Omelchenko D."/>
            <person name="Novikova G."/>
            <person name="Obukhova E."/>
            <person name="Bogdanov V."/>
            <person name="Penin A."/>
            <person name="Logacheva M."/>
        </authorList>
    </citation>
    <scope>NUCLEOTIDE SEQUENCE</scope>
    <source>
        <strain evidence="8">Hsosn_3</strain>
        <tissue evidence="8">Leaf</tissue>
    </source>
</reference>
<reference evidence="8" key="2">
    <citation type="submission" date="2023-05" db="EMBL/GenBank/DDBJ databases">
        <authorList>
            <person name="Schelkunov M.I."/>
        </authorList>
    </citation>
    <scope>NUCLEOTIDE SEQUENCE</scope>
    <source>
        <strain evidence="8">Hsosn_3</strain>
        <tissue evidence="8">Leaf</tissue>
    </source>
</reference>
<feature type="domain" description="Myb-like" evidence="7">
    <location>
        <begin position="408"/>
        <end position="473"/>
    </location>
</feature>
<dbReference type="InterPro" id="IPR044822">
    <property type="entry name" value="Myb_DNA-bind_4"/>
</dbReference>
<feature type="compositionally biased region" description="Polar residues" evidence="6">
    <location>
        <begin position="350"/>
        <end position="387"/>
    </location>
</feature>
<dbReference type="CDD" id="cd12203">
    <property type="entry name" value="GT1"/>
    <property type="match status" value="1"/>
</dbReference>
<keyword evidence="5" id="KW-0539">Nucleus</keyword>
<accession>A0AAD8JD86</accession>
<evidence type="ECO:0000256" key="1">
    <source>
        <dbReference type="ARBA" id="ARBA00004123"/>
    </source>
</evidence>
<feature type="region of interest" description="Disordered" evidence="6">
    <location>
        <begin position="171"/>
        <end position="192"/>
    </location>
</feature>
<keyword evidence="9" id="KW-1185">Reference proteome</keyword>
<dbReference type="GO" id="GO:0003677">
    <property type="term" value="F:DNA binding"/>
    <property type="evidence" value="ECO:0007669"/>
    <property type="project" value="UniProtKB-KW"/>
</dbReference>
<feature type="compositionally biased region" description="Polar residues" evidence="6">
    <location>
        <begin position="515"/>
        <end position="526"/>
    </location>
</feature>
<dbReference type="GO" id="GO:0006355">
    <property type="term" value="P:regulation of DNA-templated transcription"/>
    <property type="evidence" value="ECO:0007669"/>
    <property type="project" value="UniProtKB-ARBA"/>
</dbReference>
<comment type="subcellular location">
    <subcellularLocation>
        <location evidence="1">Nucleus</location>
    </subcellularLocation>
</comment>
<comment type="caution">
    <text evidence="8">The sequence shown here is derived from an EMBL/GenBank/DDBJ whole genome shotgun (WGS) entry which is preliminary data.</text>
</comment>
<dbReference type="AlphaFoldDB" id="A0AAD8JD86"/>
<proteinExistence type="predicted"/>
<protein>
    <submittedName>
        <fullName evidence="8">Trihelix transcription factor GTL2</fullName>
    </submittedName>
</protein>
<evidence type="ECO:0000259" key="7">
    <source>
        <dbReference type="PROSITE" id="PS50090"/>
    </source>
</evidence>
<evidence type="ECO:0000256" key="4">
    <source>
        <dbReference type="ARBA" id="ARBA00023163"/>
    </source>
</evidence>
<dbReference type="EMBL" id="JAUIZM010000001">
    <property type="protein sequence ID" value="KAK1400948.1"/>
    <property type="molecule type" value="Genomic_DNA"/>
</dbReference>